<dbReference type="PROSITE" id="PS50297">
    <property type="entry name" value="ANK_REP_REGION"/>
    <property type="match status" value="3"/>
</dbReference>
<feature type="domain" description="AAA+ ATPase" evidence="3">
    <location>
        <begin position="209"/>
        <end position="355"/>
    </location>
</feature>
<evidence type="ECO:0000313" key="4">
    <source>
        <dbReference type="EMBL" id="OQE80203.1"/>
    </source>
</evidence>
<evidence type="ECO:0000313" key="5">
    <source>
        <dbReference type="Proteomes" id="UP000191691"/>
    </source>
</evidence>
<dbReference type="Gene3D" id="1.25.40.20">
    <property type="entry name" value="Ankyrin repeat-containing domain"/>
    <property type="match status" value="2"/>
</dbReference>
<feature type="repeat" description="ANK" evidence="2">
    <location>
        <begin position="719"/>
        <end position="748"/>
    </location>
</feature>
<reference evidence="5" key="1">
    <citation type="journal article" date="2017" name="Nat. Microbiol.">
        <title>Global analysis of biosynthetic gene clusters reveals vast potential of secondary metabolite production in Penicillium species.</title>
        <authorList>
            <person name="Nielsen J.C."/>
            <person name="Grijseels S."/>
            <person name="Prigent S."/>
            <person name="Ji B."/>
            <person name="Dainat J."/>
            <person name="Nielsen K.F."/>
            <person name="Frisvad J.C."/>
            <person name="Workman M."/>
            <person name="Nielsen J."/>
        </authorList>
    </citation>
    <scope>NUCLEOTIDE SEQUENCE [LARGE SCALE GENOMIC DNA]</scope>
    <source>
        <strain evidence="5">IBT 13039</strain>
    </source>
</reference>
<evidence type="ECO:0000256" key="2">
    <source>
        <dbReference type="PROSITE-ProRule" id="PRU00023"/>
    </source>
</evidence>
<keyword evidence="5" id="KW-1185">Reference proteome</keyword>
<dbReference type="Pfam" id="PF22939">
    <property type="entry name" value="WHD_GPIID"/>
    <property type="match status" value="1"/>
</dbReference>
<dbReference type="PANTHER" id="PTHR10039:SF16">
    <property type="entry name" value="GPI INOSITOL-DEACYLASE"/>
    <property type="match status" value="1"/>
</dbReference>
<keyword evidence="2" id="KW-0040">ANK repeat</keyword>
<dbReference type="Pfam" id="PF24883">
    <property type="entry name" value="NPHP3_N"/>
    <property type="match status" value="1"/>
</dbReference>
<sequence>MMTDPLSVAASITALLGLTTSLVKYINGTVNASEDKKKLSAEIRDTTVVLATLQELVQPHAQEDLLPAAGSLKALARIMAGLEKTLVPLKARLNSDGRLKLQGVLAWPFHEKEVRETLAAVERHKMSLSLTLQDIQLRTSRAITERIKSLQIGIGQLAIAKTELQFDEALQLLSAPDPSINHRTAYELYEPTTCSWLVNSERFNRWLNSPSILLLSGIPGCGKTVLCSAAIEREQKQSVEGLLLSVIVQLVYQQEKLPVQFRSLCDDFKERRGKLRGEKLLKALHATIEQFRRVYLILDALDECGEQQGVMSLIANLVRSHAGFSILATSRDTTEISRSALGQVSTNVIYMSLDNVNIDIRTYVVNSLSRDPKLRERPSHVKAEIEAALTSGSHGIVRETLRSMPKTLTKTYDMILARIDTYYQKQAYEVLQWLAFAVRPLRLAEIAETLIIKPGVIALSEEDRLFSEFDILTIGSSLIRISNGDEVRLAHYSVKEYLMSSRLKSTALSSFHIAEQPANQYLAHACVTYLLLLNRPERLSLESFTKLPLLNYAATHWQDHANIAFRAGYREESTKNFLCDILRLMDQRQGSAYLNWLRVSDPDDWNLQDLSKREQDVPKSLYYASLLGLYIVTEALINRGVDVNARGGLFGNALQAAAFQNHHQIVYLLLQNGAEIKLNEGLHYSALNAAAVNGSEASFRILFDSCFAGRCNDSKIVGSSLVAAAASGNVEIVTLLLDHGADVNFRGNDSVALNSILAGSPIAAASFQGHKDVVQLLIAWGADVNAKGGRYGNPLQTASRAGFDCIVELLLDYGADVNAQGGVYKTALQAASASGHQSTVRLLLERDANDTS</sequence>
<comment type="caution">
    <text evidence="4">The sequence shown here is derived from an EMBL/GenBank/DDBJ whole genome shotgun (WGS) entry which is preliminary data.</text>
</comment>
<dbReference type="PROSITE" id="PS50088">
    <property type="entry name" value="ANK_REPEAT"/>
    <property type="match status" value="3"/>
</dbReference>
<organism evidence="4 5">
    <name type="scientific">Penicillium nalgiovense</name>
    <dbReference type="NCBI Taxonomy" id="60175"/>
    <lineage>
        <taxon>Eukaryota</taxon>
        <taxon>Fungi</taxon>
        <taxon>Dikarya</taxon>
        <taxon>Ascomycota</taxon>
        <taxon>Pezizomycotina</taxon>
        <taxon>Eurotiomycetes</taxon>
        <taxon>Eurotiomycetidae</taxon>
        <taxon>Eurotiales</taxon>
        <taxon>Aspergillaceae</taxon>
        <taxon>Penicillium</taxon>
    </lineage>
</organism>
<dbReference type="EMBL" id="MOOB01000047">
    <property type="protein sequence ID" value="OQE80203.1"/>
    <property type="molecule type" value="Genomic_DNA"/>
</dbReference>
<dbReference type="AlphaFoldDB" id="A0A1V6XYJ2"/>
<evidence type="ECO:0000259" key="3">
    <source>
        <dbReference type="SMART" id="SM00382"/>
    </source>
</evidence>
<dbReference type="Pfam" id="PF12796">
    <property type="entry name" value="Ank_2"/>
    <property type="match status" value="2"/>
</dbReference>
<feature type="repeat" description="ANK" evidence="2">
    <location>
        <begin position="790"/>
        <end position="822"/>
    </location>
</feature>
<proteinExistence type="predicted"/>
<protein>
    <recommendedName>
        <fullName evidence="3">AAA+ ATPase domain-containing protein</fullName>
    </recommendedName>
</protein>
<evidence type="ECO:0000256" key="1">
    <source>
        <dbReference type="ARBA" id="ARBA00022737"/>
    </source>
</evidence>
<dbReference type="InterPro" id="IPR056884">
    <property type="entry name" value="NPHP3-like_N"/>
</dbReference>
<dbReference type="Proteomes" id="UP000191691">
    <property type="component" value="Unassembled WGS sequence"/>
</dbReference>
<gene>
    <name evidence="4" type="ORF">PENNAL_c0047G00696</name>
</gene>
<keyword evidence="1" id="KW-0677">Repeat</keyword>
<dbReference type="SUPFAM" id="SSF48403">
    <property type="entry name" value="Ankyrin repeat"/>
    <property type="match status" value="1"/>
</dbReference>
<dbReference type="SUPFAM" id="SSF52540">
    <property type="entry name" value="P-loop containing nucleoside triphosphate hydrolases"/>
    <property type="match status" value="1"/>
</dbReference>
<dbReference type="STRING" id="60175.A0A1V6XYJ2"/>
<dbReference type="Gene3D" id="3.40.50.300">
    <property type="entry name" value="P-loop containing nucleotide triphosphate hydrolases"/>
    <property type="match status" value="1"/>
</dbReference>
<dbReference type="InterPro" id="IPR036770">
    <property type="entry name" value="Ankyrin_rpt-contain_sf"/>
</dbReference>
<dbReference type="PANTHER" id="PTHR10039">
    <property type="entry name" value="AMELOGENIN"/>
    <property type="match status" value="1"/>
</dbReference>
<dbReference type="InterPro" id="IPR027417">
    <property type="entry name" value="P-loop_NTPase"/>
</dbReference>
<dbReference type="InterPro" id="IPR002110">
    <property type="entry name" value="Ankyrin_rpt"/>
</dbReference>
<dbReference type="OMA" id="INHRTAY"/>
<feature type="repeat" description="ANK" evidence="2">
    <location>
        <begin position="757"/>
        <end position="789"/>
    </location>
</feature>
<dbReference type="InterPro" id="IPR003593">
    <property type="entry name" value="AAA+_ATPase"/>
</dbReference>
<dbReference type="InterPro" id="IPR054471">
    <property type="entry name" value="GPIID_WHD"/>
</dbReference>
<name>A0A1V6XYJ2_PENNA</name>
<accession>A0A1V6XYJ2</accession>
<dbReference type="SMART" id="SM00382">
    <property type="entry name" value="AAA"/>
    <property type="match status" value="1"/>
</dbReference>
<dbReference type="SMART" id="SM00248">
    <property type="entry name" value="ANK"/>
    <property type="match status" value="6"/>
</dbReference>